<name>A0A7C5VKZ8_9BACT</name>
<accession>A0A7C5VKZ8</accession>
<dbReference type="FunFam" id="3.40.50.300:FF:000011">
    <property type="entry name" value="Putative ABC transporter ATP-binding component"/>
    <property type="match status" value="1"/>
</dbReference>
<dbReference type="InterPro" id="IPR050611">
    <property type="entry name" value="ABCF"/>
</dbReference>
<dbReference type="EMBL" id="DSZY01000014">
    <property type="protein sequence ID" value="HGU40229.1"/>
    <property type="molecule type" value="Genomic_DNA"/>
</dbReference>
<evidence type="ECO:0000256" key="4">
    <source>
        <dbReference type="SAM" id="Coils"/>
    </source>
</evidence>
<dbReference type="PANTHER" id="PTHR19211:SF14">
    <property type="entry name" value="ATP-BINDING CASSETTE SUB-FAMILY F MEMBER 1"/>
    <property type="match status" value="1"/>
</dbReference>
<keyword evidence="4" id="KW-0175">Coiled coil</keyword>
<dbReference type="CDD" id="cd03221">
    <property type="entry name" value="ABCF_EF-3"/>
    <property type="match status" value="2"/>
</dbReference>
<comment type="caution">
    <text evidence="6">The sequence shown here is derived from an EMBL/GenBank/DDBJ whole genome shotgun (WGS) entry which is preliminary data.</text>
</comment>
<protein>
    <submittedName>
        <fullName evidence="6">ATP-binding cassette domain-containing protein</fullName>
    </submittedName>
</protein>
<dbReference type="InterPro" id="IPR027417">
    <property type="entry name" value="P-loop_NTPase"/>
</dbReference>
<keyword evidence="1" id="KW-0677">Repeat</keyword>
<dbReference type="Pfam" id="PF12848">
    <property type="entry name" value="ABC_tran_Xtn"/>
    <property type="match status" value="1"/>
</dbReference>
<dbReference type="GO" id="GO:0005524">
    <property type="term" value="F:ATP binding"/>
    <property type="evidence" value="ECO:0007669"/>
    <property type="project" value="UniProtKB-KW"/>
</dbReference>
<dbReference type="InterPro" id="IPR032781">
    <property type="entry name" value="ABC_tran_Xtn"/>
</dbReference>
<dbReference type="InterPro" id="IPR003593">
    <property type="entry name" value="AAA+_ATPase"/>
</dbReference>
<dbReference type="PANTHER" id="PTHR19211">
    <property type="entry name" value="ATP-BINDING TRANSPORT PROTEIN-RELATED"/>
    <property type="match status" value="1"/>
</dbReference>
<feature type="domain" description="ABC transporter" evidence="5">
    <location>
        <begin position="286"/>
        <end position="494"/>
    </location>
</feature>
<evidence type="ECO:0000313" key="6">
    <source>
        <dbReference type="EMBL" id="HGU40229.1"/>
    </source>
</evidence>
<organism evidence="6">
    <name type="scientific">Fervidobacterium thailandense</name>
    <dbReference type="NCBI Taxonomy" id="1008305"/>
    <lineage>
        <taxon>Bacteria</taxon>
        <taxon>Thermotogati</taxon>
        <taxon>Thermotogota</taxon>
        <taxon>Thermotogae</taxon>
        <taxon>Thermotogales</taxon>
        <taxon>Fervidobacteriaceae</taxon>
        <taxon>Fervidobacterium</taxon>
    </lineage>
</organism>
<gene>
    <name evidence="6" type="ORF">ENT77_03415</name>
</gene>
<dbReference type="GO" id="GO:0016887">
    <property type="term" value="F:ATP hydrolysis activity"/>
    <property type="evidence" value="ECO:0007669"/>
    <property type="project" value="InterPro"/>
</dbReference>
<dbReference type="Pfam" id="PF00005">
    <property type="entry name" value="ABC_tran"/>
    <property type="match status" value="2"/>
</dbReference>
<dbReference type="InterPro" id="IPR003439">
    <property type="entry name" value="ABC_transporter-like_ATP-bd"/>
</dbReference>
<sequence length="587" mass="68619">MISIRNVSIEFPGKRLFSNFNATIFPKDRIGLVGKNGSGKSTLMKAIAGVFKDFQGEINISGKVLYMDQYRTFDAKTPFEYYTKVADTPEKEKQVRSILKGLGFNEEDWYRDISTFSGGERTKLQLGRLFVEEPDFLLLDEPTNFLDIEAIEFLKRLLLSFKGGYMIISHDRDFLRSVCNKFWEINNETIWMFDMPYDRYHEERKRIIETQQRQVASLQREIQRLREIIDRYKKWGRDKFQRQAKSREKMLERMLEELENMPAIYLEEEKKKIEIPAPESSGYVVLELKNVSWKALLRNVSFTIYQGDKVALIGPNGSGKSTILKIISGELQHEGTVIFGYKVNVAYVEQFVEQLDFENTVFDEIFEEMPGQPDYVIRAYAGRFGFKGENVFKTVAELSGGERQILALAKVLLRKPNLLVLDEPTNHMDLETVEALEDALKEYKGSIILVSHDLELIRNVCNRFLSIRDGTLLEVDEPLYFTVDKGKEEKKRNIDFERRKRVKNSLKSLISKIDQLKIREREICLMIDELSRTINRTNDYLELLNLQRAKDELEAELLNIMEEIENSERMVNELKNEIKSELNEVNW</sequence>
<evidence type="ECO:0000256" key="2">
    <source>
        <dbReference type="ARBA" id="ARBA00022741"/>
    </source>
</evidence>
<feature type="domain" description="ABC transporter" evidence="5">
    <location>
        <begin position="2"/>
        <end position="212"/>
    </location>
</feature>
<dbReference type="PROSITE" id="PS00211">
    <property type="entry name" value="ABC_TRANSPORTER_1"/>
    <property type="match status" value="1"/>
</dbReference>
<proteinExistence type="predicted"/>
<feature type="coiled-coil region" evidence="4">
    <location>
        <begin position="543"/>
        <end position="584"/>
    </location>
</feature>
<dbReference type="InterPro" id="IPR017871">
    <property type="entry name" value="ABC_transporter-like_CS"/>
</dbReference>
<dbReference type="Gene3D" id="3.40.50.300">
    <property type="entry name" value="P-loop containing nucleotide triphosphate hydrolases"/>
    <property type="match status" value="2"/>
</dbReference>
<dbReference type="PROSITE" id="PS50893">
    <property type="entry name" value="ABC_TRANSPORTER_2"/>
    <property type="match status" value="2"/>
</dbReference>
<keyword evidence="2" id="KW-0547">Nucleotide-binding</keyword>
<keyword evidence="3 6" id="KW-0067">ATP-binding</keyword>
<evidence type="ECO:0000256" key="3">
    <source>
        <dbReference type="ARBA" id="ARBA00022840"/>
    </source>
</evidence>
<dbReference type="SMART" id="SM00382">
    <property type="entry name" value="AAA"/>
    <property type="match status" value="2"/>
</dbReference>
<evidence type="ECO:0000256" key="1">
    <source>
        <dbReference type="ARBA" id="ARBA00022737"/>
    </source>
</evidence>
<evidence type="ECO:0000259" key="5">
    <source>
        <dbReference type="PROSITE" id="PS50893"/>
    </source>
</evidence>
<dbReference type="SUPFAM" id="SSF52540">
    <property type="entry name" value="P-loop containing nucleoside triphosphate hydrolases"/>
    <property type="match status" value="2"/>
</dbReference>
<dbReference type="AlphaFoldDB" id="A0A7C5VKZ8"/>
<reference evidence="6" key="1">
    <citation type="journal article" date="2020" name="mSystems">
        <title>Genome- and Community-Level Interaction Insights into Carbon Utilization and Element Cycling Functions of Hydrothermarchaeota in Hydrothermal Sediment.</title>
        <authorList>
            <person name="Zhou Z."/>
            <person name="Liu Y."/>
            <person name="Xu W."/>
            <person name="Pan J."/>
            <person name="Luo Z.H."/>
            <person name="Li M."/>
        </authorList>
    </citation>
    <scope>NUCLEOTIDE SEQUENCE [LARGE SCALE GENOMIC DNA]</scope>
    <source>
        <strain evidence="6">SpSt-609</strain>
    </source>
</reference>
<feature type="coiled-coil region" evidence="4">
    <location>
        <begin position="201"/>
        <end position="261"/>
    </location>
</feature>